<dbReference type="EMBL" id="JBHMBW010000040">
    <property type="protein sequence ID" value="MFB9628234.1"/>
    <property type="molecule type" value="Genomic_DNA"/>
</dbReference>
<gene>
    <name evidence="2" type="ORF">ACFFSA_34545</name>
</gene>
<name>A0ABV5S9F7_9ACTN</name>
<organism evidence="2 3">
    <name type="scientific">Nonomuraea helvata</name>
    <dbReference type="NCBI Taxonomy" id="37484"/>
    <lineage>
        <taxon>Bacteria</taxon>
        <taxon>Bacillati</taxon>
        <taxon>Actinomycetota</taxon>
        <taxon>Actinomycetes</taxon>
        <taxon>Streptosporangiales</taxon>
        <taxon>Streptosporangiaceae</taxon>
        <taxon>Nonomuraea</taxon>
    </lineage>
</organism>
<feature type="signal peptide" evidence="1">
    <location>
        <begin position="1"/>
        <end position="28"/>
    </location>
</feature>
<dbReference type="Proteomes" id="UP001589532">
    <property type="component" value="Unassembled WGS sequence"/>
</dbReference>
<feature type="chain" id="PRO_5045415688" description="Secreted protein" evidence="1">
    <location>
        <begin position="29"/>
        <end position="195"/>
    </location>
</feature>
<protein>
    <recommendedName>
        <fullName evidence="4">Secreted protein</fullName>
    </recommendedName>
</protein>
<proteinExistence type="predicted"/>
<reference evidence="2 3" key="1">
    <citation type="submission" date="2024-09" db="EMBL/GenBank/DDBJ databases">
        <authorList>
            <person name="Sun Q."/>
            <person name="Mori K."/>
        </authorList>
    </citation>
    <scope>NUCLEOTIDE SEQUENCE [LARGE SCALE GENOMIC DNA]</scope>
    <source>
        <strain evidence="2 3">JCM 3143</strain>
    </source>
</reference>
<comment type="caution">
    <text evidence="2">The sequence shown here is derived from an EMBL/GenBank/DDBJ whole genome shotgun (WGS) entry which is preliminary data.</text>
</comment>
<dbReference type="RefSeq" id="WP_344998120.1">
    <property type="nucleotide sequence ID" value="NZ_BAAAXV010000009.1"/>
</dbReference>
<evidence type="ECO:0000313" key="3">
    <source>
        <dbReference type="Proteomes" id="UP001589532"/>
    </source>
</evidence>
<keyword evidence="1" id="KW-0732">Signal</keyword>
<evidence type="ECO:0008006" key="4">
    <source>
        <dbReference type="Google" id="ProtNLM"/>
    </source>
</evidence>
<evidence type="ECO:0000256" key="1">
    <source>
        <dbReference type="SAM" id="SignalP"/>
    </source>
</evidence>
<accession>A0ABV5S9F7</accession>
<sequence length="195" mass="21462">MRTTFGGTVLVTGALALASVSGGLPAQADSTAAVRAPARSVSTGASAAQVTRCDQDNDAKKYALPHKSDIVVKIDHCITKRKSGSGYKVFSSLSMSWDELSEHFGSMQRFNHFYVYLYVNRRNNGGGGDKNYKRTMCIFTDALNARRESAIACSTPMVSYSKKYDYYSDVFVVADVANDGKGEIYWALHRSKYIY</sequence>
<evidence type="ECO:0000313" key="2">
    <source>
        <dbReference type="EMBL" id="MFB9628234.1"/>
    </source>
</evidence>
<keyword evidence="3" id="KW-1185">Reference proteome</keyword>